<name>C9LVA3_SELS3</name>
<reference evidence="1 4" key="2">
    <citation type="submission" date="2011-04" db="EMBL/GenBank/DDBJ databases">
        <title>The complete genome of Selenomonas sputigena DSM 20758.</title>
        <authorList>
            <consortium name="US DOE Joint Genome Institute (JGI-PGF)"/>
            <person name="Lucas S."/>
            <person name="Copeland A."/>
            <person name="Lapidus A."/>
            <person name="Bruce D."/>
            <person name="Goodwin L."/>
            <person name="Pitluck S."/>
            <person name="Peters L."/>
            <person name="Kyrpides N."/>
            <person name="Mavromatis K."/>
            <person name="Ivanova N."/>
            <person name="Ovchinnikova G."/>
            <person name="Teshima H."/>
            <person name="Detter J.C."/>
            <person name="Tapia R."/>
            <person name="Han C."/>
            <person name="Land M."/>
            <person name="Hauser L."/>
            <person name="Markowitz V."/>
            <person name="Cheng J.-F."/>
            <person name="Hugenholtz P."/>
            <person name="Woyke T."/>
            <person name="Wu D."/>
            <person name="Gronow S."/>
            <person name="Wellnitz S."/>
            <person name="Schneider S."/>
            <person name="Klenk H.-P."/>
            <person name="Eisen J.A."/>
        </authorList>
    </citation>
    <scope>NUCLEOTIDE SEQUENCE [LARGE SCALE GENOMIC DNA]</scope>
    <source>
        <strain evidence="1">ATCC 35185</strain>
        <strain evidence="4">ATCC 35185 / DSM 20758 / VPI D19B-28</strain>
    </source>
</reference>
<evidence type="ECO:0000313" key="1">
    <source>
        <dbReference type="EMBL" id="AEB99047.1"/>
    </source>
</evidence>
<keyword evidence="4" id="KW-1185">Reference proteome</keyword>
<evidence type="ECO:0000313" key="2">
    <source>
        <dbReference type="EMBL" id="EEX77225.1"/>
    </source>
</evidence>
<dbReference type="EMBL" id="CP002637">
    <property type="protein sequence ID" value="AEB99047.1"/>
    <property type="molecule type" value="Genomic_DNA"/>
</dbReference>
<gene>
    <name evidence="1" type="ordered locus">Selsp_0067</name>
    <name evidence="2" type="ORF">SELSPUOL_01395</name>
</gene>
<proteinExistence type="predicted"/>
<evidence type="ECO:0000313" key="4">
    <source>
        <dbReference type="Proteomes" id="UP000011124"/>
    </source>
</evidence>
<dbReference type="EMBL" id="ACKP02000024">
    <property type="protein sequence ID" value="EEX77225.1"/>
    <property type="molecule type" value="Genomic_DNA"/>
</dbReference>
<sequence length="39" mass="4626">MVSCVAFLYLVKERAGSEFYQLELTLDFYKLLFAERCDN</sequence>
<reference evidence="2 3" key="1">
    <citation type="submission" date="2009-09" db="EMBL/GenBank/DDBJ databases">
        <authorList>
            <person name="Weinstock G."/>
            <person name="Sodergren E."/>
            <person name="Clifton S."/>
            <person name="Fulton L."/>
            <person name="Fulton B."/>
            <person name="Courtney L."/>
            <person name="Fronick C."/>
            <person name="Harrison M."/>
            <person name="Strong C."/>
            <person name="Farmer C."/>
            <person name="Delahaunty K."/>
            <person name="Markovic C."/>
            <person name="Hall O."/>
            <person name="Minx P."/>
            <person name="Tomlinson C."/>
            <person name="Mitreva M."/>
            <person name="Nelson J."/>
            <person name="Hou S."/>
            <person name="Wollam A."/>
            <person name="Pepin K.H."/>
            <person name="Johnson M."/>
            <person name="Bhonagiri V."/>
            <person name="Nash W.E."/>
            <person name="Warren W."/>
            <person name="Chinwalla A."/>
            <person name="Mardis E.R."/>
            <person name="Wilson R.K."/>
        </authorList>
    </citation>
    <scope>NUCLEOTIDE SEQUENCE [LARGE SCALE GENOMIC DNA]</scope>
    <source>
        <strain evidence="2">ATCC 35185</strain>
        <strain evidence="3">ATCC 35185 / DSM 20758 / VPI D19B-28</strain>
    </source>
</reference>
<organism evidence="2 3">
    <name type="scientific">Selenomonas sputigena (strain ATCC 35185 / DSM 20758 / CCUG 44933 / VPI D19B-28)</name>
    <dbReference type="NCBI Taxonomy" id="546271"/>
    <lineage>
        <taxon>Bacteria</taxon>
        <taxon>Bacillati</taxon>
        <taxon>Bacillota</taxon>
        <taxon>Negativicutes</taxon>
        <taxon>Selenomonadales</taxon>
        <taxon>Selenomonadaceae</taxon>
        <taxon>Selenomonas</taxon>
    </lineage>
</organism>
<protein>
    <submittedName>
        <fullName evidence="2">Uncharacterized protein</fullName>
    </submittedName>
</protein>
<evidence type="ECO:0000313" key="3">
    <source>
        <dbReference type="Proteomes" id="UP000003505"/>
    </source>
</evidence>
<accession>C9LVA3</accession>
<dbReference type="HOGENOM" id="CLU_3316838_0_0_9"/>
<dbReference type="AlphaFoldDB" id="C9LVA3"/>
<dbReference type="Proteomes" id="UP000011124">
    <property type="component" value="Chromosome"/>
</dbReference>
<dbReference type="KEGG" id="ssg:Selsp_0067"/>
<dbReference type="Proteomes" id="UP000003505">
    <property type="component" value="Unassembled WGS sequence"/>
</dbReference>